<accession>A0A7G9B748</accession>
<protein>
    <submittedName>
        <fullName evidence="1">Uncharacterized protein</fullName>
    </submittedName>
</protein>
<dbReference type="EMBL" id="CP060490">
    <property type="protein sequence ID" value="QNL45379.1"/>
    <property type="molecule type" value="Genomic_DNA"/>
</dbReference>
<name>A0A7G9B748_9FIRM</name>
<keyword evidence="2" id="KW-1185">Reference proteome</keyword>
<gene>
    <name evidence="1" type="ORF">H8790_05010</name>
</gene>
<dbReference type="InterPro" id="IPR056510">
    <property type="entry name" value="WapI"/>
</dbReference>
<dbReference type="KEGG" id="ohi:H8790_05010"/>
<sequence>MVFRNEEESLKVEVAAYEFPDGVDEDANWLVLKGTYTDSEGNVTIDRNSCLTTSELQELIAGLKVLSAGIKGLYESEFAEPYFELTVEQVGEDAYQAAVAFTMLNAPEDWDTVELELTATKADLKDWIADLEQAEKRFPVK</sequence>
<dbReference type="AlphaFoldDB" id="A0A7G9B748"/>
<dbReference type="RefSeq" id="WP_187333832.1">
    <property type="nucleotide sequence ID" value="NZ_CP060490.1"/>
</dbReference>
<dbReference type="Proteomes" id="UP000515960">
    <property type="component" value="Chromosome"/>
</dbReference>
<reference evidence="1 2" key="1">
    <citation type="submission" date="2020-08" db="EMBL/GenBank/DDBJ databases">
        <authorList>
            <person name="Liu C."/>
            <person name="Sun Q."/>
        </authorList>
    </citation>
    <scope>NUCLEOTIDE SEQUENCE [LARGE SCALE GENOMIC DNA]</scope>
    <source>
        <strain evidence="1 2">NSJ-62</strain>
    </source>
</reference>
<evidence type="ECO:0000313" key="1">
    <source>
        <dbReference type="EMBL" id="QNL45379.1"/>
    </source>
</evidence>
<proteinExistence type="predicted"/>
<organism evidence="1 2">
    <name type="scientific">Oscillibacter hominis</name>
    <dbReference type="NCBI Taxonomy" id="2763056"/>
    <lineage>
        <taxon>Bacteria</taxon>
        <taxon>Bacillati</taxon>
        <taxon>Bacillota</taxon>
        <taxon>Clostridia</taxon>
        <taxon>Eubacteriales</taxon>
        <taxon>Oscillospiraceae</taxon>
        <taxon>Oscillibacter</taxon>
    </lineage>
</organism>
<dbReference type="Pfam" id="PF24716">
    <property type="entry name" value="WapI"/>
    <property type="match status" value="1"/>
</dbReference>
<evidence type="ECO:0000313" key="2">
    <source>
        <dbReference type="Proteomes" id="UP000515960"/>
    </source>
</evidence>